<evidence type="ECO:0000313" key="2">
    <source>
        <dbReference type="EMBL" id="OLP91517.1"/>
    </source>
</evidence>
<name>A0A1Q9D8R1_SYMMI</name>
<sequence length="558" mass="61073">MEDSKHSAPLGGQGERPSCDVFTKGMCPTFQACPMSGQGAYGIWAEQFHQAGAALAALRRRAKSPGSTACVGDGGCATSPEQLPEAQLPEQPRLRSPAALPGVAQGNFKALGIFPRPEQLAFRLRAAEVLQPQMDVGAALGIAGEDRTERFSPPQAARLRNTVREEVQTCCRSVGQDFDASQISDRNQLDKSGPSAFLAWEWGRQEWTAFLVGAGQPRARLGWLPMPGKAGIYLVFSGASLAMQRPRETAQAALCELHIMDMRQLAVDENFIGLQGACQVSNSTNNDSMMEVTQRQRRGSPAHGLTQTPPCSENGQTRIGCPSHQCIFDRHAEVARFFWVGSAWNLQCRLPQTAHGLTQTPPCSENGQTRMGCPSHQCIFDSKAKEIHAWGTLLRRDTARKDTATHQKQEEARTDMAPVDHSGSAKLERSRSGRNKNSLVRGLGQEIKGPMVPTKTMLLWKWSVDLTNMGLLFKDVRGDMALRCPWNRQQGLMAKKICGKRGLAWKRSLSDIAQLGGALHILAPSSPRCWPEFACPITPATFQVQHSLPKLQRKHLGG</sequence>
<feature type="region of interest" description="Disordered" evidence="1">
    <location>
        <begin position="295"/>
        <end position="316"/>
    </location>
</feature>
<feature type="region of interest" description="Disordered" evidence="1">
    <location>
        <begin position="398"/>
        <end position="438"/>
    </location>
</feature>
<feature type="compositionally biased region" description="Basic and acidic residues" evidence="1">
    <location>
        <begin position="398"/>
        <end position="414"/>
    </location>
</feature>
<dbReference type="EMBL" id="LSRX01000661">
    <property type="protein sequence ID" value="OLP91517.1"/>
    <property type="molecule type" value="Genomic_DNA"/>
</dbReference>
<comment type="caution">
    <text evidence="2">The sequence shown here is derived from an EMBL/GenBank/DDBJ whole genome shotgun (WGS) entry which is preliminary data.</text>
</comment>
<accession>A0A1Q9D8R1</accession>
<protein>
    <submittedName>
        <fullName evidence="2">Uncharacterized protein</fullName>
    </submittedName>
</protein>
<proteinExistence type="predicted"/>
<evidence type="ECO:0000256" key="1">
    <source>
        <dbReference type="SAM" id="MobiDB-lite"/>
    </source>
</evidence>
<evidence type="ECO:0000313" key="3">
    <source>
        <dbReference type="Proteomes" id="UP000186817"/>
    </source>
</evidence>
<dbReference type="Proteomes" id="UP000186817">
    <property type="component" value="Unassembled WGS sequence"/>
</dbReference>
<dbReference type="AlphaFoldDB" id="A0A1Q9D8R1"/>
<keyword evidence="3" id="KW-1185">Reference proteome</keyword>
<reference evidence="2 3" key="1">
    <citation type="submission" date="2016-02" db="EMBL/GenBank/DDBJ databases">
        <title>Genome analysis of coral dinoflagellate symbionts highlights evolutionary adaptations to a symbiotic lifestyle.</title>
        <authorList>
            <person name="Aranda M."/>
            <person name="Li Y."/>
            <person name="Liew Y.J."/>
            <person name="Baumgarten S."/>
            <person name="Simakov O."/>
            <person name="Wilson M."/>
            <person name="Piel J."/>
            <person name="Ashoor H."/>
            <person name="Bougouffa S."/>
            <person name="Bajic V.B."/>
            <person name="Ryu T."/>
            <person name="Ravasi T."/>
            <person name="Bayer T."/>
            <person name="Micklem G."/>
            <person name="Kim H."/>
            <person name="Bhak J."/>
            <person name="Lajeunesse T.C."/>
            <person name="Voolstra C.R."/>
        </authorList>
    </citation>
    <scope>NUCLEOTIDE SEQUENCE [LARGE SCALE GENOMIC DNA]</scope>
    <source>
        <strain evidence="2 3">CCMP2467</strain>
    </source>
</reference>
<gene>
    <name evidence="2" type="ORF">AK812_SmicGene26784</name>
</gene>
<organism evidence="2 3">
    <name type="scientific">Symbiodinium microadriaticum</name>
    <name type="common">Dinoflagellate</name>
    <name type="synonym">Zooxanthella microadriatica</name>
    <dbReference type="NCBI Taxonomy" id="2951"/>
    <lineage>
        <taxon>Eukaryota</taxon>
        <taxon>Sar</taxon>
        <taxon>Alveolata</taxon>
        <taxon>Dinophyceae</taxon>
        <taxon>Suessiales</taxon>
        <taxon>Symbiodiniaceae</taxon>
        <taxon>Symbiodinium</taxon>
    </lineage>
</organism>
<feature type="compositionally biased region" description="Polar residues" evidence="1">
    <location>
        <begin position="305"/>
        <end position="316"/>
    </location>
</feature>